<proteinExistence type="predicted"/>
<evidence type="ECO:0000256" key="1">
    <source>
        <dbReference type="SAM" id="SignalP"/>
    </source>
</evidence>
<protein>
    <submittedName>
        <fullName evidence="3">Uncharacterized protein</fullName>
    </submittedName>
</protein>
<reference evidence="3" key="2">
    <citation type="submission" date="2019-03" db="EMBL/GenBank/DDBJ databases">
        <authorList>
            <person name="Yan Y.-Q."/>
            <person name="Du Z.-J."/>
        </authorList>
    </citation>
    <scope>NUCLEOTIDE SEQUENCE</scope>
    <source>
        <strain evidence="3">PP-F2FG21</strain>
    </source>
</reference>
<evidence type="ECO:0000313" key="3">
    <source>
        <dbReference type="EMBL" id="TEW65278.1"/>
    </source>
</evidence>
<dbReference type="Proteomes" id="UP000583101">
    <property type="component" value="Unassembled WGS sequence"/>
</dbReference>
<gene>
    <name evidence="3" type="ORF">E2R65_15310</name>
    <name evidence="2" type="ORF">GGR35_002517</name>
</gene>
<dbReference type="Proteomes" id="UP000297248">
    <property type="component" value="Unassembled WGS sequence"/>
</dbReference>
<dbReference type="EMBL" id="JACIEG010000004">
    <property type="protein sequence ID" value="MBB3969904.1"/>
    <property type="molecule type" value="Genomic_DNA"/>
</dbReference>
<reference evidence="3 4" key="1">
    <citation type="journal article" date="2016" name="Int. J. Syst. Evol. Microbiol.">
        <title>Proposal of Mucilaginibacter phyllosphaerae sp. nov. isolated from the phyllosphere of Galium album.</title>
        <authorList>
            <person name="Aydogan E.L."/>
            <person name="Busse H.J."/>
            <person name="Moser G."/>
            <person name="Muller C."/>
            <person name="Kampfer P."/>
            <person name="Glaeser S.P."/>
        </authorList>
    </citation>
    <scope>NUCLEOTIDE SEQUENCE [LARGE SCALE GENOMIC DNA]</scope>
    <source>
        <strain evidence="3 4">PP-F2FG21</strain>
    </source>
</reference>
<dbReference type="EMBL" id="SNQG01000005">
    <property type="protein sequence ID" value="TEW65278.1"/>
    <property type="molecule type" value="Genomic_DNA"/>
</dbReference>
<feature type="signal peptide" evidence="1">
    <location>
        <begin position="1"/>
        <end position="18"/>
    </location>
</feature>
<feature type="chain" id="PRO_5044616368" evidence="1">
    <location>
        <begin position="19"/>
        <end position="285"/>
    </location>
</feature>
<dbReference type="AlphaFoldDB" id="A0A4Y8AA21"/>
<keyword evidence="1" id="KW-0732">Signal</keyword>
<sequence>MKKAVIIVFILHTAVSNAQSIIKHLAYRQVITAYQNKVIKLSYSKKYTHPQQDVFLTNYIVYEKSGKPCVFINASHNKKTQHITIDVEDAQGGVFSHLHNEEYDYEEPTEKYFGISGNYNALGGSKYPYQLSLYFPDERHERINVVITNATDYKLNNSAYVAYIFKDEMLPSKPLIESNTFMMRNSFFQGTKFYRSVGEVSSLYKVTIHNQSFSILEKDTLISGSKIAFAPIEGTIKNGKIYTPFNEEILQDQYVITPNYLYILLPGSNPKKYITCIIQRGISDF</sequence>
<name>A0A4Y8AA21_9SPHI</name>
<evidence type="ECO:0000313" key="5">
    <source>
        <dbReference type="Proteomes" id="UP000583101"/>
    </source>
</evidence>
<dbReference type="RefSeq" id="WP_134337350.1">
    <property type="nucleotide sequence ID" value="NZ_BMCZ01000005.1"/>
</dbReference>
<reference evidence="2 5" key="3">
    <citation type="submission" date="2020-08" db="EMBL/GenBank/DDBJ databases">
        <title>Genomic Encyclopedia of Type Strains, Phase IV (KMG-IV): sequencing the most valuable type-strain genomes for metagenomic binning, comparative biology and taxonomic classification.</title>
        <authorList>
            <person name="Goeker M."/>
        </authorList>
    </citation>
    <scope>NUCLEOTIDE SEQUENCE [LARGE SCALE GENOMIC DNA]</scope>
    <source>
        <strain evidence="2 5">DSM 100995</strain>
    </source>
</reference>
<evidence type="ECO:0000313" key="2">
    <source>
        <dbReference type="EMBL" id="MBB3969904.1"/>
    </source>
</evidence>
<evidence type="ECO:0000313" key="4">
    <source>
        <dbReference type="Proteomes" id="UP000297248"/>
    </source>
</evidence>
<accession>A0A4Y8AA21</accession>
<organism evidence="3 4">
    <name type="scientific">Mucilaginibacter phyllosphaerae</name>
    <dbReference type="NCBI Taxonomy" id="1812349"/>
    <lineage>
        <taxon>Bacteria</taxon>
        <taxon>Pseudomonadati</taxon>
        <taxon>Bacteroidota</taxon>
        <taxon>Sphingobacteriia</taxon>
        <taxon>Sphingobacteriales</taxon>
        <taxon>Sphingobacteriaceae</taxon>
        <taxon>Mucilaginibacter</taxon>
    </lineage>
</organism>
<comment type="caution">
    <text evidence="3">The sequence shown here is derived from an EMBL/GenBank/DDBJ whole genome shotgun (WGS) entry which is preliminary data.</text>
</comment>
<keyword evidence="5" id="KW-1185">Reference proteome</keyword>